<protein>
    <submittedName>
        <fullName evidence="3">Autotransporter domain-containing protein</fullName>
    </submittedName>
</protein>
<dbReference type="InterPro" id="IPR006315">
    <property type="entry name" value="OM_autotransptr_brl_dom"/>
</dbReference>
<dbReference type="RefSeq" id="WP_110963106.1">
    <property type="nucleotide sequence ID" value="NZ_CP029693.1"/>
</dbReference>
<dbReference type="Pfam" id="PF03797">
    <property type="entry name" value="Autotransporter"/>
    <property type="match status" value="1"/>
</dbReference>
<gene>
    <name evidence="3" type="ORF">DKY63_05160</name>
</gene>
<evidence type="ECO:0000256" key="1">
    <source>
        <dbReference type="SAM" id="SignalP"/>
    </source>
</evidence>
<dbReference type="Gene3D" id="2.40.128.130">
    <property type="entry name" value="Autotransporter beta-domain"/>
    <property type="match status" value="1"/>
</dbReference>
<dbReference type="SMART" id="SM00869">
    <property type="entry name" value="Autotransporter"/>
    <property type="match status" value="1"/>
</dbReference>
<dbReference type="InterPro" id="IPR036709">
    <property type="entry name" value="Autotransporte_beta_dom_sf"/>
</dbReference>
<dbReference type="Proteomes" id="UP000250299">
    <property type="component" value="Chromosome"/>
</dbReference>
<dbReference type="OrthoDB" id="6053567at2"/>
<proteinExistence type="predicted"/>
<sequence>MKTSFTQQEIKITFCTVSSSLLLCSSMEVQAQPAEEETTPWYSQDVSVLTLPALATTYPARFSPAPDTRTLDLRSSYFNTQDPTPLAWDQVYGQASRQAQTDALAQGFTSFGSGEVKGPAIMTLQSSSGHTQRVGLIGGTSQYQLNSNGPLINRGQSDPTSDTLNLQGQSLGAYYSLTGPQGWHVDLSASGGRVSGFSRNEQGARQATEGSALTLSVEGGFPIGLSENWVVEPQAQLINQRITLDTPYAGSGNASSTDLTAWSGRVGAKLKGSYDISGLPVEPYVRTNLWHTVYTGNTVTLDQVDKISSSRNSSTVELGLGLVARVTPAVSLYVSADYSSDVDDNDLNGLIGSLGVRMRW</sequence>
<dbReference type="GO" id="GO:0019867">
    <property type="term" value="C:outer membrane"/>
    <property type="evidence" value="ECO:0007669"/>
    <property type="project" value="InterPro"/>
</dbReference>
<name>A0A2Z4RH83_PSEPU</name>
<evidence type="ECO:0000313" key="4">
    <source>
        <dbReference type="Proteomes" id="UP000250299"/>
    </source>
</evidence>
<organism evidence="3 4">
    <name type="scientific">Pseudomonas putida</name>
    <name type="common">Arthrobacter siderocapsulatus</name>
    <dbReference type="NCBI Taxonomy" id="303"/>
    <lineage>
        <taxon>Bacteria</taxon>
        <taxon>Pseudomonadati</taxon>
        <taxon>Pseudomonadota</taxon>
        <taxon>Gammaproteobacteria</taxon>
        <taxon>Pseudomonadales</taxon>
        <taxon>Pseudomonadaceae</taxon>
        <taxon>Pseudomonas</taxon>
    </lineage>
</organism>
<dbReference type="EMBL" id="CP029693">
    <property type="protein sequence ID" value="AWY39324.1"/>
    <property type="molecule type" value="Genomic_DNA"/>
</dbReference>
<feature type="domain" description="Autotransporter" evidence="2">
    <location>
        <begin position="80"/>
        <end position="360"/>
    </location>
</feature>
<reference evidence="3 4" key="1">
    <citation type="submission" date="2018-05" db="EMBL/GenBank/DDBJ databases">
        <title>Whole genome sequence of Pseudomonas putida JBC17.</title>
        <authorList>
            <person name="Lee Y.H."/>
            <person name="David K."/>
        </authorList>
    </citation>
    <scope>NUCLEOTIDE SEQUENCE [LARGE SCALE GENOMIC DNA]</scope>
    <source>
        <strain evidence="3 4">JBC17</strain>
    </source>
</reference>
<accession>A0A2Z4RH83</accession>
<evidence type="ECO:0000259" key="2">
    <source>
        <dbReference type="PROSITE" id="PS51208"/>
    </source>
</evidence>
<evidence type="ECO:0000313" key="3">
    <source>
        <dbReference type="EMBL" id="AWY39324.1"/>
    </source>
</evidence>
<keyword evidence="1" id="KW-0732">Signal</keyword>
<dbReference type="AlphaFoldDB" id="A0A2Z4RH83"/>
<feature type="chain" id="PRO_5016410160" evidence="1">
    <location>
        <begin position="32"/>
        <end position="360"/>
    </location>
</feature>
<feature type="signal peptide" evidence="1">
    <location>
        <begin position="1"/>
        <end position="31"/>
    </location>
</feature>
<dbReference type="NCBIfam" id="TIGR01414">
    <property type="entry name" value="autotrans_barl"/>
    <property type="match status" value="1"/>
</dbReference>
<dbReference type="InterPro" id="IPR005546">
    <property type="entry name" value="Autotransporte_beta"/>
</dbReference>
<dbReference type="PROSITE" id="PS51208">
    <property type="entry name" value="AUTOTRANSPORTER"/>
    <property type="match status" value="1"/>
</dbReference>
<dbReference type="SUPFAM" id="SSF103515">
    <property type="entry name" value="Autotransporter"/>
    <property type="match status" value="1"/>
</dbReference>